<dbReference type="SMART" id="SM00428">
    <property type="entry name" value="H3"/>
    <property type="match status" value="1"/>
</dbReference>
<dbReference type="SUPFAM" id="SSF47113">
    <property type="entry name" value="Histone-fold"/>
    <property type="match status" value="1"/>
</dbReference>
<feature type="non-terminal residue" evidence="4">
    <location>
        <position position="99"/>
    </location>
</feature>
<evidence type="ECO:0000313" key="5">
    <source>
        <dbReference type="Proteomes" id="UP000386466"/>
    </source>
</evidence>
<dbReference type="PRINTS" id="PR00622">
    <property type="entry name" value="HISTONEH3"/>
</dbReference>
<evidence type="ECO:0000259" key="3">
    <source>
        <dbReference type="Pfam" id="PF00125"/>
    </source>
</evidence>
<gene>
    <name evidence="4" type="ORF">LYPA_23C002378</name>
</gene>
<evidence type="ECO:0000256" key="1">
    <source>
        <dbReference type="ARBA" id="ARBA00010343"/>
    </source>
</evidence>
<reference evidence="4 5" key="1">
    <citation type="submission" date="2019-01" db="EMBL/GenBank/DDBJ databases">
        <authorList>
            <person name="Alioto T."/>
            <person name="Alioto T."/>
        </authorList>
    </citation>
    <scope>NUCLEOTIDE SEQUENCE [LARGE SCALE GENOMIC DNA]</scope>
</reference>
<dbReference type="Pfam" id="PF00125">
    <property type="entry name" value="Histone"/>
    <property type="match status" value="1"/>
</dbReference>
<name>A0A485MXW8_LYNPA</name>
<dbReference type="GO" id="GO:0003677">
    <property type="term" value="F:DNA binding"/>
    <property type="evidence" value="ECO:0007669"/>
    <property type="project" value="InterPro"/>
</dbReference>
<keyword evidence="5" id="KW-1185">Reference proteome</keyword>
<evidence type="ECO:0000313" key="4">
    <source>
        <dbReference type="EMBL" id="VFV25239.1"/>
    </source>
</evidence>
<dbReference type="EMBL" id="CAAGRJ010007350">
    <property type="protein sequence ID" value="VFV25239.1"/>
    <property type="molecule type" value="Genomic_DNA"/>
</dbReference>
<protein>
    <submittedName>
        <fullName evidence="4">Histone-like</fullName>
    </submittedName>
</protein>
<proteinExistence type="inferred from homology"/>
<dbReference type="InterPro" id="IPR007125">
    <property type="entry name" value="H2A/H2B/H3"/>
</dbReference>
<dbReference type="AlphaFoldDB" id="A0A485MXW8"/>
<dbReference type="GO" id="GO:0030527">
    <property type="term" value="F:structural constituent of chromatin"/>
    <property type="evidence" value="ECO:0007669"/>
    <property type="project" value="InterPro"/>
</dbReference>
<dbReference type="InterPro" id="IPR000164">
    <property type="entry name" value="Histone_H3/CENP-A"/>
</dbReference>
<accession>A0A485MXW8</accession>
<dbReference type="GO" id="GO:0046982">
    <property type="term" value="F:protein heterodimerization activity"/>
    <property type="evidence" value="ECO:0007669"/>
    <property type="project" value="InterPro"/>
</dbReference>
<feature type="domain" description="Core Histone H2A/H2B/H3" evidence="3">
    <location>
        <begin position="15"/>
        <end position="66"/>
    </location>
</feature>
<evidence type="ECO:0000256" key="2">
    <source>
        <dbReference type="ARBA" id="ARBA00022481"/>
    </source>
</evidence>
<keyword evidence="2" id="KW-0488">Methylation</keyword>
<dbReference type="Gene3D" id="1.10.20.10">
    <property type="entry name" value="Histone, subunit A"/>
    <property type="match status" value="1"/>
</dbReference>
<organism evidence="4 5">
    <name type="scientific">Lynx pardinus</name>
    <name type="common">Iberian lynx</name>
    <name type="synonym">Felis pardina</name>
    <dbReference type="NCBI Taxonomy" id="191816"/>
    <lineage>
        <taxon>Eukaryota</taxon>
        <taxon>Metazoa</taxon>
        <taxon>Chordata</taxon>
        <taxon>Craniata</taxon>
        <taxon>Vertebrata</taxon>
        <taxon>Euteleostomi</taxon>
        <taxon>Mammalia</taxon>
        <taxon>Eutheria</taxon>
        <taxon>Laurasiatheria</taxon>
        <taxon>Carnivora</taxon>
        <taxon>Feliformia</taxon>
        <taxon>Felidae</taxon>
        <taxon>Felinae</taxon>
        <taxon>Lynx</taxon>
    </lineage>
</organism>
<dbReference type="GO" id="GO:0000786">
    <property type="term" value="C:nucleosome"/>
    <property type="evidence" value="ECO:0007669"/>
    <property type="project" value="InterPro"/>
</dbReference>
<dbReference type="PANTHER" id="PTHR11426">
    <property type="entry name" value="HISTONE H3"/>
    <property type="match status" value="1"/>
</dbReference>
<comment type="similarity">
    <text evidence="1">Belongs to the histone H3 family.</text>
</comment>
<sequence>MANFPCTVWCEILLKDFKTDLRFRSAALGTLPETSEVYLVALFENTNLFAFHTKCVTSIPKDTQLTAAYMENVLKDSLGNISLFKKFFLLLDFSPVRSK</sequence>
<dbReference type="InterPro" id="IPR009072">
    <property type="entry name" value="Histone-fold"/>
</dbReference>
<dbReference type="Proteomes" id="UP000386466">
    <property type="component" value="Unassembled WGS sequence"/>
</dbReference>